<organism evidence="2 4">
    <name type="scientific">Frigoribacterium faeni</name>
    <dbReference type="NCBI Taxonomy" id="145483"/>
    <lineage>
        <taxon>Bacteria</taxon>
        <taxon>Bacillati</taxon>
        <taxon>Actinomycetota</taxon>
        <taxon>Actinomycetes</taxon>
        <taxon>Micrococcales</taxon>
        <taxon>Microbacteriaceae</taxon>
        <taxon>Frigoribacterium</taxon>
    </lineage>
</organism>
<dbReference type="AlphaFoldDB" id="A0A7W3JFM7"/>
<dbReference type="InterPro" id="IPR012348">
    <property type="entry name" value="RNR-like"/>
</dbReference>
<evidence type="ECO:0000313" key="4">
    <source>
        <dbReference type="Proteomes" id="UP000522688"/>
    </source>
</evidence>
<gene>
    <name evidence="2" type="ORF">FB463_000179</name>
    <name evidence="1" type="ORF">FFA01_21130</name>
</gene>
<sequence length="273" mass="29995">MSIDGDPYDTTDFDIREFTLTAQGNLRGELDLAPFEATPLDDDALRLLRHLGRLESATMENLRNLLVTATHKDARVTAFLVSWAFEKFWLADAIDAVLQAHGRPRLKEVAEGPRRHTPSEAVERRGPITRAIEAMGKGVPIVAVHMTTGLVDEWVMGDAYDVLVERAANPALTAIVERIRSIKARHERFFGIESHWRLEDSARAVKQTRASLTTAVWPVGAVERADSERTFFDATVYGGADGHVRADALGDRVSALPGMDAAIGSAVTRKLTA</sequence>
<protein>
    <submittedName>
        <fullName evidence="2">Uncharacterized protein</fullName>
    </submittedName>
</protein>
<keyword evidence="3" id="KW-1185">Reference proteome</keyword>
<reference evidence="1 3" key="1">
    <citation type="submission" date="2019-07" db="EMBL/GenBank/DDBJ databases">
        <title>Whole genome shotgun sequence of Frigoribacterium faeni NBRC 103066.</title>
        <authorList>
            <person name="Hosoyama A."/>
            <person name="Uohara A."/>
            <person name="Ohji S."/>
            <person name="Ichikawa N."/>
        </authorList>
    </citation>
    <scope>NUCLEOTIDE SEQUENCE [LARGE SCALE GENOMIC DNA]</scope>
    <source>
        <strain evidence="1 3">NBRC 103066</strain>
    </source>
</reference>
<comment type="caution">
    <text evidence="2">The sequence shown here is derived from an EMBL/GenBank/DDBJ whole genome shotgun (WGS) entry which is preliminary data.</text>
</comment>
<dbReference type="RefSeq" id="WP_146855883.1">
    <property type="nucleotide sequence ID" value="NZ_BAAAHR010000005.1"/>
</dbReference>
<accession>A0A7W3JFM7</accession>
<dbReference type="OrthoDB" id="3721183at2"/>
<dbReference type="Gene3D" id="1.10.620.20">
    <property type="entry name" value="Ribonucleotide Reductase, subunit A"/>
    <property type="match status" value="1"/>
</dbReference>
<dbReference type="Proteomes" id="UP000321154">
    <property type="component" value="Unassembled WGS sequence"/>
</dbReference>
<dbReference type="Proteomes" id="UP000522688">
    <property type="component" value="Unassembled WGS sequence"/>
</dbReference>
<dbReference type="EMBL" id="BJUV01000020">
    <property type="protein sequence ID" value="GEK83804.1"/>
    <property type="molecule type" value="Genomic_DNA"/>
</dbReference>
<dbReference type="EMBL" id="JACGWW010000001">
    <property type="protein sequence ID" value="MBA8811955.1"/>
    <property type="molecule type" value="Genomic_DNA"/>
</dbReference>
<evidence type="ECO:0000313" key="2">
    <source>
        <dbReference type="EMBL" id="MBA8811955.1"/>
    </source>
</evidence>
<evidence type="ECO:0000313" key="3">
    <source>
        <dbReference type="Proteomes" id="UP000321154"/>
    </source>
</evidence>
<evidence type="ECO:0000313" key="1">
    <source>
        <dbReference type="EMBL" id="GEK83804.1"/>
    </source>
</evidence>
<name>A0A7W3JFM7_9MICO</name>
<proteinExistence type="predicted"/>
<reference evidence="2 4" key="2">
    <citation type="submission" date="2020-07" db="EMBL/GenBank/DDBJ databases">
        <title>Sequencing the genomes of 1000 actinobacteria strains.</title>
        <authorList>
            <person name="Klenk H.-P."/>
        </authorList>
    </citation>
    <scope>NUCLEOTIDE SEQUENCE [LARGE SCALE GENOMIC DNA]</scope>
    <source>
        <strain evidence="2 4">DSM 10309</strain>
    </source>
</reference>
<dbReference type="GO" id="GO:0016491">
    <property type="term" value="F:oxidoreductase activity"/>
    <property type="evidence" value="ECO:0007669"/>
    <property type="project" value="InterPro"/>
</dbReference>